<name>A0A6L9SC26_9ACTN</name>
<dbReference type="PANTHER" id="PTHR34613:SF1">
    <property type="entry name" value="SLL6017 PROTEIN"/>
    <property type="match status" value="1"/>
</dbReference>
<dbReference type="RefSeq" id="WP_163741702.1">
    <property type="nucleotide sequence ID" value="NZ_JAAGOA010000017.1"/>
</dbReference>
<gene>
    <name evidence="1" type="ORF">G1H10_21765</name>
</gene>
<dbReference type="PANTHER" id="PTHR34613">
    <property type="entry name" value="SLL0800 PROTEIN"/>
    <property type="match status" value="1"/>
</dbReference>
<keyword evidence="2" id="KW-1185">Reference proteome</keyword>
<sequence length="292" mass="31827">MPSMLHEGLAEVFRQRPALVADLLAGPLGADVPDHDGVRVEPGDLTTVEPTELRADAVVTLTSASGDGAAEAVLGVVVEVQLGRDKREKRLKWPAYVANLRVRLRCPVALLVVCVDMATARWCAEPIEVGPGCVLRPHVLGPDSVPFVTDVALAREKPELAVLSAMAHGADTAHRGVLNAVVAALDSLDELHPLYPDLVLAVLPEAARRYLEELMAFDTYQPKSEFLRRWRDQGLSEGRAEGRARSVLEVLDARGIEVPQHVRTRILECTDENELDRWLRRAATAASADELV</sequence>
<comment type="caution">
    <text evidence="1">The sequence shown here is derived from an EMBL/GenBank/DDBJ whole genome shotgun (WGS) entry which is preliminary data.</text>
</comment>
<accession>A0A6L9SC26</accession>
<evidence type="ECO:0000313" key="2">
    <source>
        <dbReference type="Proteomes" id="UP000475214"/>
    </source>
</evidence>
<evidence type="ECO:0000313" key="1">
    <source>
        <dbReference type="EMBL" id="NEE02796.1"/>
    </source>
</evidence>
<protein>
    <recommendedName>
        <fullName evidence="3">Rpn family recombination-promoting nuclease/putative transposase</fullName>
    </recommendedName>
</protein>
<dbReference type="AlphaFoldDB" id="A0A6L9SC26"/>
<dbReference type="EMBL" id="JAAGOA010000017">
    <property type="protein sequence ID" value="NEE02796.1"/>
    <property type="molecule type" value="Genomic_DNA"/>
</dbReference>
<evidence type="ECO:0008006" key="3">
    <source>
        <dbReference type="Google" id="ProtNLM"/>
    </source>
</evidence>
<reference evidence="1 2" key="1">
    <citation type="submission" date="2020-02" db="EMBL/GenBank/DDBJ databases">
        <authorList>
            <person name="Li X.-J."/>
            <person name="Han X.-M."/>
        </authorList>
    </citation>
    <scope>NUCLEOTIDE SEQUENCE [LARGE SCALE GENOMIC DNA]</scope>
    <source>
        <strain evidence="1 2">CCTCC AB 2017055</strain>
    </source>
</reference>
<dbReference type="Proteomes" id="UP000475214">
    <property type="component" value="Unassembled WGS sequence"/>
</dbReference>
<proteinExistence type="predicted"/>
<organism evidence="1 2">
    <name type="scientific">Phytoactinopolyspora halotolerans</name>
    <dbReference type="NCBI Taxonomy" id="1981512"/>
    <lineage>
        <taxon>Bacteria</taxon>
        <taxon>Bacillati</taxon>
        <taxon>Actinomycetota</taxon>
        <taxon>Actinomycetes</taxon>
        <taxon>Jiangellales</taxon>
        <taxon>Jiangellaceae</taxon>
        <taxon>Phytoactinopolyspora</taxon>
    </lineage>
</organism>